<accession>A0A6B0SY59</accession>
<dbReference type="PROSITE" id="PS00166">
    <property type="entry name" value="ENOYL_COA_HYDRATASE"/>
    <property type="match status" value="1"/>
</dbReference>
<comment type="caution">
    <text evidence="4">The sequence shown here is derived from an EMBL/GenBank/DDBJ whole genome shotgun (WGS) entry which is preliminary data.</text>
</comment>
<dbReference type="PANTHER" id="PTHR11941:SF54">
    <property type="entry name" value="ENOYL-COA HYDRATASE, MITOCHONDRIAL"/>
    <property type="match status" value="1"/>
</dbReference>
<evidence type="ECO:0000313" key="4">
    <source>
        <dbReference type="EMBL" id="MXR50688.1"/>
    </source>
</evidence>
<dbReference type="SUPFAM" id="SSF52096">
    <property type="entry name" value="ClpP/crotonase"/>
    <property type="match status" value="1"/>
</dbReference>
<protein>
    <submittedName>
        <fullName evidence="4">Enoyl-CoA hydratase</fullName>
    </submittedName>
</protein>
<dbReference type="CDD" id="cd06558">
    <property type="entry name" value="crotonase-like"/>
    <property type="match status" value="1"/>
</dbReference>
<dbReference type="Proteomes" id="UP000466535">
    <property type="component" value="Unassembled WGS sequence"/>
</dbReference>
<gene>
    <name evidence="4" type="ORF">GRX03_03575</name>
</gene>
<dbReference type="Gene3D" id="3.90.226.10">
    <property type="entry name" value="2-enoyl-CoA Hydratase, Chain A, domain 1"/>
    <property type="match status" value="1"/>
</dbReference>
<dbReference type="GO" id="GO:0006635">
    <property type="term" value="P:fatty acid beta-oxidation"/>
    <property type="evidence" value="ECO:0007669"/>
    <property type="project" value="TreeGrafter"/>
</dbReference>
<evidence type="ECO:0000313" key="5">
    <source>
        <dbReference type="Proteomes" id="UP000466535"/>
    </source>
</evidence>
<dbReference type="OrthoDB" id="27846at2157"/>
<evidence type="ECO:0000256" key="2">
    <source>
        <dbReference type="ARBA" id="ARBA00023239"/>
    </source>
</evidence>
<dbReference type="Gene3D" id="1.10.12.10">
    <property type="entry name" value="Lyase 2-enoyl-coa Hydratase, Chain A, domain 2"/>
    <property type="match status" value="1"/>
</dbReference>
<dbReference type="Pfam" id="PF00378">
    <property type="entry name" value="ECH_1"/>
    <property type="match status" value="1"/>
</dbReference>
<dbReference type="PANTHER" id="PTHR11941">
    <property type="entry name" value="ENOYL-COA HYDRATASE-RELATED"/>
    <property type="match status" value="1"/>
</dbReference>
<sequence>MTADSTTIEVTEPEEHVAVVELSRPEAMNAYNEALLTDLVDALERLDGRDEIRALVLTGDGEAFCSGGDLEELPLSPEMDFADYERGLGLFQTVVRTLRTIKTPVVAAVNGYALGAGCDTALACDFRIASESAVMGETFIDVGFVPGDGGAYLLPRLVGEQRAKELIFTGRKLEGEELVEWDLARDVVADDRLREEAVQFASTLAEQPPIALGESKRLVNESFDVDLDQAMQDAMRAQRICSQTEDHQEAVQAFNENREPEFEGN</sequence>
<dbReference type="InterPro" id="IPR014748">
    <property type="entry name" value="Enoyl-CoA_hydra_C"/>
</dbReference>
<dbReference type="InterPro" id="IPR029045">
    <property type="entry name" value="ClpP/crotonase-like_dom_sf"/>
</dbReference>
<comment type="similarity">
    <text evidence="1 3">Belongs to the enoyl-CoA hydratase/isomerase family.</text>
</comment>
<dbReference type="RefSeq" id="WP_159762792.1">
    <property type="nucleotide sequence ID" value="NZ_WUUT01000001.1"/>
</dbReference>
<evidence type="ECO:0000256" key="1">
    <source>
        <dbReference type="ARBA" id="ARBA00005254"/>
    </source>
</evidence>
<reference evidence="4 5" key="1">
    <citation type="submission" date="2019-12" db="EMBL/GenBank/DDBJ databases">
        <title>Isolation and characterization of three novel carbon monoxide-oxidizing members of Halobacteria from salione crusts and soils.</title>
        <authorList>
            <person name="Myers M.R."/>
            <person name="King G.M."/>
        </authorList>
    </citation>
    <scope>NUCLEOTIDE SEQUENCE [LARGE SCALE GENOMIC DNA]</scope>
    <source>
        <strain evidence="4 5">WSH3</strain>
    </source>
</reference>
<dbReference type="EMBL" id="WUUT01000001">
    <property type="protein sequence ID" value="MXR50688.1"/>
    <property type="molecule type" value="Genomic_DNA"/>
</dbReference>
<dbReference type="InterPro" id="IPR018376">
    <property type="entry name" value="Enoyl-CoA_hyd/isom_CS"/>
</dbReference>
<dbReference type="GO" id="GO:0016829">
    <property type="term" value="F:lyase activity"/>
    <property type="evidence" value="ECO:0007669"/>
    <property type="project" value="UniProtKB-KW"/>
</dbReference>
<organism evidence="4 5">
    <name type="scientific">Halovenus carboxidivorans</name>
    <dbReference type="NCBI Taxonomy" id="2692199"/>
    <lineage>
        <taxon>Archaea</taxon>
        <taxon>Methanobacteriati</taxon>
        <taxon>Methanobacteriota</taxon>
        <taxon>Stenosarchaea group</taxon>
        <taxon>Halobacteria</taxon>
        <taxon>Halobacteriales</taxon>
        <taxon>Haloarculaceae</taxon>
        <taxon>Halovenus</taxon>
    </lineage>
</organism>
<keyword evidence="2" id="KW-0456">Lyase</keyword>
<dbReference type="AlphaFoldDB" id="A0A6B0SY59"/>
<name>A0A6B0SY59_9EURY</name>
<keyword evidence="5" id="KW-1185">Reference proteome</keyword>
<dbReference type="InterPro" id="IPR001753">
    <property type="entry name" value="Enoyl-CoA_hydra/iso"/>
</dbReference>
<evidence type="ECO:0000256" key="3">
    <source>
        <dbReference type="RuleBase" id="RU003707"/>
    </source>
</evidence>
<proteinExistence type="inferred from homology"/>